<dbReference type="EMBL" id="CAJHNJ030000070">
    <property type="protein sequence ID" value="CAG9133921.1"/>
    <property type="molecule type" value="Genomic_DNA"/>
</dbReference>
<keyword evidence="4" id="KW-1185">Reference proteome</keyword>
<dbReference type="PANTHER" id="PTHR23159">
    <property type="entry name" value="CENTROSOMAL PROTEIN 2"/>
    <property type="match status" value="1"/>
</dbReference>
<feature type="coiled-coil region" evidence="1">
    <location>
        <begin position="1893"/>
        <end position="2023"/>
    </location>
</feature>
<comment type="caution">
    <text evidence="3">The sequence shown here is derived from an EMBL/GenBank/DDBJ whole genome shotgun (WGS) entry which is preliminary data.</text>
</comment>
<feature type="region of interest" description="Disordered" evidence="2">
    <location>
        <begin position="2815"/>
        <end position="2902"/>
    </location>
</feature>
<feature type="coiled-coil region" evidence="1">
    <location>
        <begin position="2109"/>
        <end position="2154"/>
    </location>
</feature>
<evidence type="ECO:0000256" key="2">
    <source>
        <dbReference type="SAM" id="MobiDB-lite"/>
    </source>
</evidence>
<keyword evidence="1" id="KW-0175">Coiled coil</keyword>
<reference evidence="3" key="1">
    <citation type="submission" date="2020-11" db="EMBL/GenBank/DDBJ databases">
        <authorList>
            <person name="Whiteford S."/>
        </authorList>
    </citation>
    <scope>NUCLEOTIDE SEQUENCE</scope>
</reference>
<feature type="coiled-coil region" evidence="1">
    <location>
        <begin position="781"/>
        <end position="1020"/>
    </location>
</feature>
<feature type="coiled-coil region" evidence="1">
    <location>
        <begin position="2372"/>
        <end position="2467"/>
    </location>
</feature>
<sequence length="2902" mass="331836">MLAKWKTILTNWINCYMNDTTEKSHTVNIESLLNIISHLRENFCLDESKSSILEAHTLEEFIAEKYPHVTFGNGTRDASSNEDLYIAASLLLFFVCVNSKDVDMKNAMCSKLSPQDQETILKFSRSLMDCPDVTYKEVENAILESCGQDIASAAPPDVCLRGSVAETPPALRSLHGEVRRLNAALDAERFDRTFLQEELARTQLRIEKLVKEKEQHKQDILNLKARISSCCGGEGAARAEGGQDAAAAKLLRQVDDLEQRLVDTRALLDEAVHERDTYKAKVNELKLERDKWVTFSQQESSRATELSTQLDSERRTSEALREVLAELRQHHRHNGLDTSQLECDDLDASVHSFGNNVSICNEACANVVEVQLAEERARVEELKQQIQLLQDQLNDLNQKAEEEKLSFEKILSDKDADVMNLKHRVNEEIEDKHNIKTFYSNEVSQLNNEINELEQKMRADTDNFSQVIETKMKEIQTLQEEKLSLLQSMSDETTKLDNIIKNHEATIESLNSELNKVKTSKQKMKEDYDNHIMKLNEKVLNRNNELVELQNNVYEKSEMIETLHVERKKDKDARDELEANITELTKQNMDINNNLKLKIEEVQKFSEKQAEDAAVIDNLNKELQSLKDCNLSLATDIKLLNETKCKMMTEIQSQNELIEKQLEEIDVLQKSLTELKENYTSMIQEKETMIATVHKDLQAEIASKTALEIELSQLLVERNNLAEDVNTLHIKVTKLTKELKEKNQMIDAMDLYLQDEKASNIKLKGDCDNLNATIQHISEKVRSRDENIKCLQGELENLKTEDAKSKMTIELINKQIADKLLETEELKKAIIALETEKTTLLDEIKEKANVIVMCEHSNSTLQQSVDEYKKVIQKLEQDIEEQSVKLHELQTAYDNDKSRMSNRIQETERILKELSSKSKKTIEENISEIQKLNNEKALIEESNYILEQKLLQEEQTRNEIISEKEIKLNELNIKITEMELKHRDLEESHKLETETNNKVIEDLQKQIEISQNILEKKTKTHEQLLKEKDEIVMKVETITNNLSAIKKDYEKETTLRENLTLKIQDILKENDVKVTKLQEQLNAANVILEQKQIETDKLTEQSLKISEDLKNKDINVETVTNEILSLKNQLKVQQDNLDEVIHENKVLQDQLNESKVCVETLQNEKQELAVARDQLVDNIKEEKASKDILENEKSELNLVKEKLKNQLQQEKAARKAHELKLEKVLATKEQLSIKLMEELAAKELLTSQNNTLNHEKTILSQQLIEEKSARELVDIEKKSLEQDLKEEKSAKDNILKEKEELALFNQTLIQNVSDVNSMYEIVLQEKDLLKVEKDSLIKNLTEEKAAKDELETEKDMQVSKIDDLKQEYEKELNNKHNEITNITKSLETLKADYNGQNEIVCSITNSLQTGLDKLLLTLKKDDIKNEQLQKLVAKVDKKNTSIVEQCELLIKISVILTSELAMKKDLEIALEHGNIALSQLREKQTEIQNLEITMNELKSEHAKKHASLEANLQEKSTLVEILQHENQLVNSELADVKSQLETKVHSLQDKLLDNENLTEKLKTVYENQIENLNLMSNKLSNYLKDKTVELDACRKEKERLLKIVEENNKTIKSLEEEIKSHTVNQDKLMKEFESERQVLKNMVTVTESVMEDQKVTLERQIDELTKNNQTLDAEIKVVKEKLEIISEEKQASDIKQQELKTEVLDLKVELQGKASMVETLEQKTNELLEDVNKHKNDLIEIREQYNNIVTETHELKQSLELKEKELNETKEQLQEKITMKSEIDVQENKYKEEYNQKINDLEKIVAEKENIITDLRAKYQDIEQNVTANDEVTTQLRNEKEALLLEKDEILQKLNELSSALDEKAVKDNEELVKLQNDNAHLLNTVEGQKKVIANLEQLVKHELEQNKQVRDESGTDKLNLINKCARLEQYHSQAEAEVEECRKKITTLEAELTTFKLKAEEAILRRQLSEKDVIAAITKELVEEKTAREKLLQEFEARNAELVEMRQKSAHAADEKERAMRREHDDLMKIYAQRDTYSAISQARPASSTKYEGHDHRDTSAQVDISPADYTHSSDDNKTISDLERIVHDKNRTITTLQSDITYMKTLMGESENKLMDVTKELEVTRENCQQLSNQLKKIVHAKNDEIAELKKQVLKMSVTENRASQIIKVSSKYQAIILKRIAEIKSNTVLKELTNFGNTANVDNELRRSLAGSVTMEDLENFLETTDRHLKRCSEKQLTLQKERDRLLEVNRINESEIISMKKFLTELSIGFKTFSSVKDVYTQKLSRIVSIQRTVRREILNLDGRITDAAMCKLERGYTAAIQDLAESAMNLERWVERSVARTISPEKIKQAFASEVDRASIAAGTYQNTGMEVQLDELENTFKKLLEEVGRAPSGEGARDAQAVTVMEVRAEYEDKLNRMKAKMKQLYQEQISIFREKQKEEISVMERELQKARDKLAESSRAYEEHIRGLTTELWSVGERFLMKQDEAQWLRRRSGSLHSLQHVHSRATVVLYKSYIAVERRGAVPHEAGRGAVAAAALRLLALSTARALGKRATVVLYKSYIAVERRGAVPHEAGRGAVAAAALRLLALSTARALGKRATVVLYKSYIAVERRGAVPHEAGRGAVAAAALRLLALSTARALGKRATVVLYKSYIAVERRGAVPHEAGRGAVAAAALRLLALSTARALGKRATVVLYKSYIASGLLGREERAPRPSDACSLRSLPVHKEGKETEGRGLHMSDEEGEVFDNRWLDDLHCTPRAPRGPPKARLSELQWRNSLCPPHLKSSYPAETQFAPAVNEDDIKLSSIGGKQRKEVGITAYKKPGPPTPSKQAGRLSATDSELRESLRPDAAAAAAEARKTSTPSRLRSLFRSSRTETTVEGTPRSRRLSFFRSKK</sequence>
<feature type="coiled-coil region" evidence="1">
    <location>
        <begin position="1597"/>
        <end position="1688"/>
    </location>
</feature>
<feature type="compositionally biased region" description="Low complexity" evidence="2">
    <location>
        <begin position="2857"/>
        <end position="2885"/>
    </location>
</feature>
<dbReference type="Proteomes" id="UP000653454">
    <property type="component" value="Unassembled WGS sequence"/>
</dbReference>
<feature type="compositionally biased region" description="Basic residues" evidence="2">
    <location>
        <begin position="2891"/>
        <end position="2902"/>
    </location>
</feature>
<proteinExistence type="predicted"/>
<feature type="coiled-coil region" evidence="1">
    <location>
        <begin position="192"/>
        <end position="330"/>
    </location>
</feature>
<feature type="coiled-coil region" evidence="1">
    <location>
        <begin position="1074"/>
        <end position="1220"/>
    </location>
</feature>
<gene>
    <name evidence="3" type="ORF">PLXY2_LOCUS12209</name>
</gene>
<dbReference type="PANTHER" id="PTHR23159:SF31">
    <property type="entry name" value="CENTROSOME-ASSOCIATED PROTEIN CEP250 ISOFORM X1"/>
    <property type="match status" value="1"/>
</dbReference>
<accession>A0A8S4G225</accession>
<feature type="coiled-coil region" evidence="1">
    <location>
        <begin position="651"/>
        <end position="724"/>
    </location>
</feature>
<feature type="coiled-coil region" evidence="1">
    <location>
        <begin position="1333"/>
        <end position="1392"/>
    </location>
</feature>
<evidence type="ECO:0000313" key="4">
    <source>
        <dbReference type="Proteomes" id="UP000653454"/>
    </source>
</evidence>
<evidence type="ECO:0000313" key="3">
    <source>
        <dbReference type="EMBL" id="CAG9133921.1"/>
    </source>
</evidence>
<evidence type="ECO:0000256" key="1">
    <source>
        <dbReference type="SAM" id="Coils"/>
    </source>
</evidence>
<feature type="coiled-coil region" evidence="1">
    <location>
        <begin position="1480"/>
        <end position="1550"/>
    </location>
</feature>
<feature type="coiled-coil region" evidence="1">
    <location>
        <begin position="1717"/>
        <end position="1860"/>
    </location>
</feature>
<organism evidence="3 4">
    <name type="scientific">Plutella xylostella</name>
    <name type="common">Diamondback moth</name>
    <name type="synonym">Plutella maculipennis</name>
    <dbReference type="NCBI Taxonomy" id="51655"/>
    <lineage>
        <taxon>Eukaryota</taxon>
        <taxon>Metazoa</taxon>
        <taxon>Ecdysozoa</taxon>
        <taxon>Arthropoda</taxon>
        <taxon>Hexapoda</taxon>
        <taxon>Insecta</taxon>
        <taxon>Pterygota</taxon>
        <taxon>Neoptera</taxon>
        <taxon>Endopterygota</taxon>
        <taxon>Lepidoptera</taxon>
        <taxon>Glossata</taxon>
        <taxon>Ditrysia</taxon>
        <taxon>Yponomeutoidea</taxon>
        <taxon>Plutellidae</taxon>
        <taxon>Plutella</taxon>
    </lineage>
</organism>
<feature type="coiled-coil region" evidence="1">
    <location>
        <begin position="1270"/>
        <end position="1297"/>
    </location>
</feature>
<protein>
    <submittedName>
        <fullName evidence="3">(diamondback moth) hypothetical protein</fullName>
    </submittedName>
</protein>
<feature type="coiled-coil region" evidence="1">
    <location>
        <begin position="365"/>
        <end position="406"/>
    </location>
</feature>
<feature type="coiled-coil region" evidence="1">
    <location>
        <begin position="436"/>
        <end position="601"/>
    </location>
</feature>
<name>A0A8S4G225_PLUXY</name>